<dbReference type="RefSeq" id="WP_413272485.1">
    <property type="nucleotide sequence ID" value="NZ_JBHFNQ010000167.1"/>
</dbReference>
<keyword evidence="1" id="KW-0472">Membrane</keyword>
<keyword evidence="1" id="KW-1133">Transmembrane helix</keyword>
<dbReference type="Proteomes" id="UP001576774">
    <property type="component" value="Unassembled WGS sequence"/>
</dbReference>
<proteinExistence type="predicted"/>
<protein>
    <submittedName>
        <fullName evidence="2">Uncharacterized protein</fullName>
    </submittedName>
</protein>
<evidence type="ECO:0000313" key="2">
    <source>
        <dbReference type="EMBL" id="MFB2879442.1"/>
    </source>
</evidence>
<accession>A0ABV4X9G2</accession>
<name>A0ABV4X9G2_9CYAN</name>
<gene>
    <name evidence="2" type="ORF">ACE1CC_21520</name>
</gene>
<evidence type="ECO:0000313" key="3">
    <source>
        <dbReference type="Proteomes" id="UP001576774"/>
    </source>
</evidence>
<reference evidence="2 3" key="1">
    <citation type="submission" date="2024-09" db="EMBL/GenBank/DDBJ databases">
        <title>Floridaenema gen nov. (Aerosakkonemataceae, Aerosakkonematales ord. nov., Cyanobacteria) from benthic tropical and subtropical fresh waters, with the description of four new species.</title>
        <authorList>
            <person name="Moretto J.A."/>
            <person name="Berthold D.E."/>
            <person name="Lefler F.W."/>
            <person name="Huang I.-S."/>
            <person name="Laughinghouse H. IV."/>
        </authorList>
    </citation>
    <scope>NUCLEOTIDE SEQUENCE [LARGE SCALE GENOMIC DNA]</scope>
    <source>
        <strain evidence="2 3">BLCC-F46</strain>
    </source>
</reference>
<feature type="transmembrane region" description="Helical" evidence="1">
    <location>
        <begin position="181"/>
        <end position="199"/>
    </location>
</feature>
<keyword evidence="3" id="KW-1185">Reference proteome</keyword>
<comment type="caution">
    <text evidence="2">The sequence shown here is derived from an EMBL/GenBank/DDBJ whole genome shotgun (WGS) entry which is preliminary data.</text>
</comment>
<sequence length="333" mass="37213">MSIKVWPFLVSRNRMLDYRTVVAPDFICNAGIAKLLARVAEDNLTERGYAIRRRIEGSDAGDFTIVFRVIYAREKDINPNGGNEVLKDSFGREIDLLEGVVFKEVGEIDVKEVDLDKAHKLLTKSFKDFWGWKEPHSAIPSEAFSLELNTSSRSLKIEDLSPFHVNSKIIGRPRYSPRISLVKILVFTTVALILLWFLLSTFNSGNVISSGLNPKVNSGNVVAYTTFEKKIEFPNQKAQGSLSDLPSQFPNSAIFLSGNLNVKSQKEIEIKGLSSNKKQTISLSGKTLKMKYQPFNRAIAKLLEEQASDGTVTATIIQPDPNGIPPRLCFDWS</sequence>
<keyword evidence="1" id="KW-0812">Transmembrane</keyword>
<dbReference type="EMBL" id="JBHFNQ010000167">
    <property type="protein sequence ID" value="MFB2879442.1"/>
    <property type="molecule type" value="Genomic_DNA"/>
</dbReference>
<evidence type="ECO:0000256" key="1">
    <source>
        <dbReference type="SAM" id="Phobius"/>
    </source>
</evidence>
<organism evidence="2 3">
    <name type="scientific">Floridaenema aerugineum BLCC-F46</name>
    <dbReference type="NCBI Taxonomy" id="3153654"/>
    <lineage>
        <taxon>Bacteria</taxon>
        <taxon>Bacillati</taxon>
        <taxon>Cyanobacteriota</taxon>
        <taxon>Cyanophyceae</taxon>
        <taxon>Oscillatoriophycideae</taxon>
        <taxon>Aerosakkonematales</taxon>
        <taxon>Aerosakkonemataceae</taxon>
        <taxon>Floridanema</taxon>
        <taxon>Floridanema aerugineum</taxon>
    </lineage>
</organism>